<dbReference type="AlphaFoldDB" id="A0A369IFK9"/>
<organism evidence="1 2">
    <name type="scientific">Runella aurantiaca</name>
    <dbReference type="NCBI Taxonomy" id="2282308"/>
    <lineage>
        <taxon>Bacteria</taxon>
        <taxon>Pseudomonadati</taxon>
        <taxon>Bacteroidota</taxon>
        <taxon>Cytophagia</taxon>
        <taxon>Cytophagales</taxon>
        <taxon>Spirosomataceae</taxon>
        <taxon>Runella</taxon>
    </lineage>
</organism>
<evidence type="ECO:0000313" key="2">
    <source>
        <dbReference type="Proteomes" id="UP000253141"/>
    </source>
</evidence>
<sequence length="354" mass="39965">MILFSLFLLVSCAGSQEESQKNIVIRWRNNQAKGLSMALDQFEAHSKEMLPELLKVQLSNSKTAILGDYSIQSDSLIFEPLIPFTPGLRYEVLLENRLMGEIGIPQAVPSNTLIGIYPSQDTLPENLLKFYFVFSRPMREGRSLAYISLLDAQGDTLPGTFLNLQPELWNAEKTVLTLWLDPGRIKRDLQPNKSQGAPLTKGNHYTLVVSERWPDELGAGLTQSYTKRFVAGAHDMTSPDIKYWTIETPPKGTTQALEIHVKEALDYVLLQNTIRIIDARGKPVNGVIQVNNMEERVLFVPAEPWMTGAYKVLVESRLEDLAGNNLNRLFDRDITDTRTKPSQQTVFELNCQID</sequence>
<gene>
    <name evidence="1" type="ORF">DVG78_05780</name>
</gene>
<comment type="caution">
    <text evidence="1">The sequence shown here is derived from an EMBL/GenBank/DDBJ whole genome shotgun (WGS) entry which is preliminary data.</text>
</comment>
<protein>
    <recommendedName>
        <fullName evidence="3">SbsA Ig-like domain-containing protein</fullName>
    </recommendedName>
</protein>
<dbReference type="Proteomes" id="UP000253141">
    <property type="component" value="Unassembled WGS sequence"/>
</dbReference>
<dbReference type="OrthoDB" id="246488at2"/>
<evidence type="ECO:0000313" key="1">
    <source>
        <dbReference type="EMBL" id="RDB07015.1"/>
    </source>
</evidence>
<name>A0A369IFK9_9BACT</name>
<accession>A0A369IFK9</accession>
<evidence type="ECO:0008006" key="3">
    <source>
        <dbReference type="Google" id="ProtNLM"/>
    </source>
</evidence>
<keyword evidence="2" id="KW-1185">Reference proteome</keyword>
<proteinExistence type="predicted"/>
<reference evidence="1 2" key="1">
    <citation type="submission" date="2018-07" db="EMBL/GenBank/DDBJ databases">
        <title>Genome analysis of Runella aurantiaca.</title>
        <authorList>
            <person name="Yang X."/>
        </authorList>
    </citation>
    <scope>NUCLEOTIDE SEQUENCE [LARGE SCALE GENOMIC DNA]</scope>
    <source>
        <strain evidence="1 2">YX9</strain>
    </source>
</reference>
<dbReference type="EMBL" id="QPIW01000003">
    <property type="protein sequence ID" value="RDB07015.1"/>
    <property type="molecule type" value="Genomic_DNA"/>
</dbReference>